<dbReference type="EMBL" id="CAXAMN010014014">
    <property type="protein sequence ID" value="CAK9042314.1"/>
    <property type="molecule type" value="Genomic_DNA"/>
</dbReference>
<keyword evidence="4" id="KW-1185">Reference proteome</keyword>
<accession>A0ABP0LSV9</accession>
<sequence length="387" mass="44396">MTHPKCFFLLFDLRLVWQRIFQVPGAEPVGLTELGQKRQELTQPYRPASEDEMEEFQESEDEDAVDDPHPDAEEDADEEDEPPTCNPVRPVPRLRPARPHAERAEPALRSERKERKLPSQMASSVLYNEVPGAVEAFVELEVTWSKSELSKRMLKYFTGGLTATEGKGSWAIAARKFLEKGLRSFSNACKGRKWFARAGVVLKPVLAKAAWELIQDCDNVSECSIHALEHLVDEVYMEMTEYQNFEVAVHKAVLHSFGDQCEEVQQKLMTALHRTHEGVQKELEQANNQADIFAKVEAFAELWVNKSMERAAVMVNPEILTETAIVELFKLLLAPEFSDTYSCVPPELREGGRPKSWRFLRLYVREMLERWDDRGESPRPRKRPMPV</sequence>
<evidence type="ECO:0000256" key="1">
    <source>
        <dbReference type="SAM" id="MobiDB-lite"/>
    </source>
</evidence>
<keyword evidence="2" id="KW-0732">Signal</keyword>
<feature type="compositionally biased region" description="Acidic residues" evidence="1">
    <location>
        <begin position="50"/>
        <end position="65"/>
    </location>
</feature>
<evidence type="ECO:0000313" key="3">
    <source>
        <dbReference type="EMBL" id="CAK9042314.1"/>
    </source>
</evidence>
<organism evidence="3 4">
    <name type="scientific">Durusdinium trenchii</name>
    <dbReference type="NCBI Taxonomy" id="1381693"/>
    <lineage>
        <taxon>Eukaryota</taxon>
        <taxon>Sar</taxon>
        <taxon>Alveolata</taxon>
        <taxon>Dinophyceae</taxon>
        <taxon>Suessiales</taxon>
        <taxon>Symbiodiniaceae</taxon>
        <taxon>Durusdinium</taxon>
    </lineage>
</organism>
<feature type="signal peptide" evidence="2">
    <location>
        <begin position="1"/>
        <end position="18"/>
    </location>
</feature>
<feature type="chain" id="PRO_5046026107" evidence="2">
    <location>
        <begin position="19"/>
        <end position="387"/>
    </location>
</feature>
<feature type="compositionally biased region" description="Acidic residues" evidence="1">
    <location>
        <begin position="72"/>
        <end position="82"/>
    </location>
</feature>
<feature type="compositionally biased region" description="Basic and acidic residues" evidence="1">
    <location>
        <begin position="99"/>
        <end position="116"/>
    </location>
</feature>
<proteinExistence type="predicted"/>
<protein>
    <submittedName>
        <fullName evidence="3">Uncharacterized protein</fullName>
    </submittedName>
</protein>
<comment type="caution">
    <text evidence="3">The sequence shown here is derived from an EMBL/GenBank/DDBJ whole genome shotgun (WGS) entry which is preliminary data.</text>
</comment>
<feature type="region of interest" description="Disordered" evidence="1">
    <location>
        <begin position="34"/>
        <end position="116"/>
    </location>
</feature>
<gene>
    <name evidence="3" type="ORF">CCMP2556_LOCUS22540</name>
</gene>
<evidence type="ECO:0000313" key="4">
    <source>
        <dbReference type="Proteomes" id="UP001642484"/>
    </source>
</evidence>
<reference evidence="3 4" key="1">
    <citation type="submission" date="2024-02" db="EMBL/GenBank/DDBJ databases">
        <authorList>
            <person name="Chen Y."/>
            <person name="Shah S."/>
            <person name="Dougan E. K."/>
            <person name="Thang M."/>
            <person name="Chan C."/>
        </authorList>
    </citation>
    <scope>NUCLEOTIDE SEQUENCE [LARGE SCALE GENOMIC DNA]</scope>
</reference>
<dbReference type="Proteomes" id="UP001642484">
    <property type="component" value="Unassembled WGS sequence"/>
</dbReference>
<name>A0ABP0LSV9_9DINO</name>
<evidence type="ECO:0000256" key="2">
    <source>
        <dbReference type="SAM" id="SignalP"/>
    </source>
</evidence>